<keyword evidence="4" id="KW-0238">DNA-binding</keyword>
<dbReference type="PANTHER" id="PTHR34580">
    <property type="match status" value="1"/>
</dbReference>
<dbReference type="InterPro" id="IPR013196">
    <property type="entry name" value="HTH_11"/>
</dbReference>
<dbReference type="Proteomes" id="UP000050509">
    <property type="component" value="Unassembled WGS sequence"/>
</dbReference>
<dbReference type="PIRSF" id="PIRSF016838">
    <property type="entry name" value="PafC"/>
    <property type="match status" value="1"/>
</dbReference>
<dbReference type="InterPro" id="IPR036390">
    <property type="entry name" value="WH_DNA-bd_sf"/>
</dbReference>
<evidence type="ECO:0000313" key="5">
    <source>
        <dbReference type="Proteomes" id="UP000050509"/>
    </source>
</evidence>
<dbReference type="AlphaFoldDB" id="A0A0N8PT49"/>
<reference evidence="4 5" key="1">
    <citation type="submission" date="2015-09" db="EMBL/GenBank/DDBJ databases">
        <title>Draft genome sequence of Kouleothrix aurantiaca JCM 19913.</title>
        <authorList>
            <person name="Hemp J."/>
        </authorList>
    </citation>
    <scope>NUCLEOTIDE SEQUENCE [LARGE SCALE GENOMIC DNA]</scope>
    <source>
        <strain evidence="4 5">COM-B</strain>
    </source>
</reference>
<dbReference type="InterPro" id="IPR057727">
    <property type="entry name" value="WCX_dom"/>
</dbReference>
<dbReference type="Pfam" id="PF13280">
    <property type="entry name" value="WYL"/>
    <property type="match status" value="1"/>
</dbReference>
<proteinExistence type="predicted"/>
<feature type="domain" description="Helix-turn-helix type 11" evidence="1">
    <location>
        <begin position="25"/>
        <end position="71"/>
    </location>
</feature>
<accession>A0A0N8PT49</accession>
<feature type="domain" description="WYL" evidence="2">
    <location>
        <begin position="155"/>
        <end position="223"/>
    </location>
</feature>
<evidence type="ECO:0000259" key="3">
    <source>
        <dbReference type="Pfam" id="PF25583"/>
    </source>
</evidence>
<keyword evidence="5" id="KW-1185">Reference proteome</keyword>
<dbReference type="PANTHER" id="PTHR34580:SF1">
    <property type="entry name" value="PROTEIN PAFC"/>
    <property type="match status" value="1"/>
</dbReference>
<comment type="caution">
    <text evidence="4">The sequence shown here is derived from an EMBL/GenBank/DDBJ whole genome shotgun (WGS) entry which is preliminary data.</text>
</comment>
<dbReference type="GO" id="GO:0003677">
    <property type="term" value="F:DNA binding"/>
    <property type="evidence" value="ECO:0007669"/>
    <property type="project" value="UniProtKB-KW"/>
</dbReference>
<evidence type="ECO:0000313" key="4">
    <source>
        <dbReference type="EMBL" id="KPV54533.1"/>
    </source>
</evidence>
<organism evidence="4 5">
    <name type="scientific">Kouleothrix aurantiaca</name>
    <dbReference type="NCBI Taxonomy" id="186479"/>
    <lineage>
        <taxon>Bacteria</taxon>
        <taxon>Bacillati</taxon>
        <taxon>Chloroflexota</taxon>
        <taxon>Chloroflexia</taxon>
        <taxon>Chloroflexales</taxon>
        <taxon>Roseiflexineae</taxon>
        <taxon>Roseiflexaceae</taxon>
        <taxon>Kouleothrix</taxon>
    </lineage>
</organism>
<name>A0A0N8PT49_9CHLR</name>
<dbReference type="Pfam" id="PF08279">
    <property type="entry name" value="HTH_11"/>
    <property type="match status" value="1"/>
</dbReference>
<evidence type="ECO:0000259" key="2">
    <source>
        <dbReference type="Pfam" id="PF13280"/>
    </source>
</evidence>
<dbReference type="InterPro" id="IPR036388">
    <property type="entry name" value="WH-like_DNA-bd_sf"/>
</dbReference>
<dbReference type="Gene3D" id="1.10.10.10">
    <property type="entry name" value="Winged helix-like DNA-binding domain superfamily/Winged helix DNA-binding domain"/>
    <property type="match status" value="1"/>
</dbReference>
<dbReference type="InterPro" id="IPR051534">
    <property type="entry name" value="CBASS_pafABC_assoc_protein"/>
</dbReference>
<dbReference type="EMBL" id="LJCR01000043">
    <property type="protein sequence ID" value="KPV54533.1"/>
    <property type="molecule type" value="Genomic_DNA"/>
</dbReference>
<dbReference type="Pfam" id="PF25583">
    <property type="entry name" value="WCX"/>
    <property type="match status" value="1"/>
</dbReference>
<feature type="domain" description="WCX" evidence="3">
    <location>
        <begin position="253"/>
        <end position="328"/>
    </location>
</feature>
<dbReference type="SUPFAM" id="SSF46785">
    <property type="entry name" value="Winged helix' DNA-binding domain"/>
    <property type="match status" value="1"/>
</dbReference>
<gene>
    <name evidence="4" type="ORF">SE17_03180</name>
</gene>
<dbReference type="PATRIC" id="fig|186479.3.peg.8250"/>
<dbReference type="InterPro" id="IPR026881">
    <property type="entry name" value="WYL_dom"/>
</dbReference>
<sequence length="339" mass="38236">MAACARSEAVHRTSTVDRIQSKAARLQRIEHRLYNAPRGLRVADLAEYCGVDRRTIYRDLQALEEMGAPIWQNDGRYGIDRESYLSTIRLNLNEAVALFFAARLLAHHSDEHNPNVVSALNKLAAGLPDTTISSHMGRVAEIIRARPLRADYVRVLDAVTRAWADRHKVLIRYRAASGELTERVICPYFLEVSRSEPASYVIAYDDLRGALRTFKLERVADAELLGSTYTIPDDFDPYAHLAAAWGVMNEVEVEVRLRFSPLVAPRVRESVWHHSQRLNDTPNGGCELEMRVGGIREVRSWVLSWGADVEVLAPAQLRDEVADHARRMSEQYAVARPAA</sequence>
<protein>
    <submittedName>
        <fullName evidence="4">DNA-binding protein</fullName>
    </submittedName>
</protein>
<dbReference type="InterPro" id="IPR028349">
    <property type="entry name" value="PafC-like"/>
</dbReference>
<evidence type="ECO:0000259" key="1">
    <source>
        <dbReference type="Pfam" id="PF08279"/>
    </source>
</evidence>
<dbReference type="PROSITE" id="PS52050">
    <property type="entry name" value="WYL"/>
    <property type="match status" value="1"/>
</dbReference>